<keyword evidence="2" id="KW-1185">Reference proteome</keyword>
<protein>
    <submittedName>
        <fullName evidence="1">Uncharacterized protein</fullName>
    </submittedName>
</protein>
<dbReference type="EMBL" id="VTPC01090990">
    <property type="protein sequence ID" value="KAF2880273.1"/>
    <property type="molecule type" value="Genomic_DNA"/>
</dbReference>
<dbReference type="OrthoDB" id="6145086at2759"/>
<dbReference type="AlphaFoldDB" id="A0A8K0FZG8"/>
<accession>A0A8K0FZG8</accession>
<gene>
    <name evidence="1" type="ORF">ILUMI_25896</name>
</gene>
<evidence type="ECO:0000313" key="1">
    <source>
        <dbReference type="EMBL" id="KAF2880273.1"/>
    </source>
</evidence>
<proteinExistence type="predicted"/>
<reference evidence="1" key="1">
    <citation type="submission" date="2019-08" db="EMBL/GenBank/DDBJ databases">
        <title>The genome of the North American firefly Photinus pyralis.</title>
        <authorList>
            <consortium name="Photinus pyralis genome working group"/>
            <person name="Fallon T.R."/>
            <person name="Sander Lower S.E."/>
            <person name="Weng J.-K."/>
        </authorList>
    </citation>
    <scope>NUCLEOTIDE SEQUENCE</scope>
    <source>
        <strain evidence="1">TRF0915ILg1</strain>
        <tissue evidence="1">Whole body</tissue>
    </source>
</reference>
<evidence type="ECO:0000313" key="2">
    <source>
        <dbReference type="Proteomes" id="UP000801492"/>
    </source>
</evidence>
<comment type="caution">
    <text evidence="1">The sequence shown here is derived from an EMBL/GenBank/DDBJ whole genome shotgun (WGS) entry which is preliminary data.</text>
</comment>
<organism evidence="1 2">
    <name type="scientific">Ignelater luminosus</name>
    <name type="common">Cucubano</name>
    <name type="synonym">Pyrophorus luminosus</name>
    <dbReference type="NCBI Taxonomy" id="2038154"/>
    <lineage>
        <taxon>Eukaryota</taxon>
        <taxon>Metazoa</taxon>
        <taxon>Ecdysozoa</taxon>
        <taxon>Arthropoda</taxon>
        <taxon>Hexapoda</taxon>
        <taxon>Insecta</taxon>
        <taxon>Pterygota</taxon>
        <taxon>Neoptera</taxon>
        <taxon>Endopterygota</taxon>
        <taxon>Coleoptera</taxon>
        <taxon>Polyphaga</taxon>
        <taxon>Elateriformia</taxon>
        <taxon>Elateroidea</taxon>
        <taxon>Elateridae</taxon>
        <taxon>Agrypninae</taxon>
        <taxon>Pyrophorini</taxon>
        <taxon>Ignelater</taxon>
    </lineage>
</organism>
<dbReference type="Proteomes" id="UP000801492">
    <property type="component" value="Unassembled WGS sequence"/>
</dbReference>
<sequence>MVRNYKRLKDPSSYFKEDMDNAVQARVKGHRGVKSQAMGRPTAIPYAEDPKLAKYLLLSYAPEETDSLSSLNNIPAIPILNSRNETFEELLLQHVKQSPKLQSRRKGIRGGAVVIALLDAVTYSNEEMTNEENFKELLKGSDEYAPEEDLREMTEEQDYIEIISSNVSTSEITPSFEVIHFLAKRLKKNSDAVEFPYQASNAVKKVFTDQPEKELLNYIIRASQWCFGVTLGETLKLAHQFAKADRLKYTARLDKDEKARRQ</sequence>
<name>A0A8K0FZG8_IGNLU</name>